<accession>A0A167XEJ8</accession>
<dbReference type="SUPFAM" id="SSF52047">
    <property type="entry name" value="RNI-like"/>
    <property type="match status" value="1"/>
</dbReference>
<dbReference type="Proteomes" id="UP000078544">
    <property type="component" value="Unassembled WGS sequence"/>
</dbReference>
<dbReference type="STRING" id="1081109.A0A167XEJ8"/>
<gene>
    <name evidence="2" type="ORF">AAL_07496</name>
</gene>
<feature type="region of interest" description="Disordered" evidence="1">
    <location>
        <begin position="1"/>
        <end position="22"/>
    </location>
</feature>
<reference evidence="2 3" key="1">
    <citation type="journal article" date="2016" name="Genome Biol. Evol.">
        <title>Divergent and convergent evolution of fungal pathogenicity.</title>
        <authorList>
            <person name="Shang Y."/>
            <person name="Xiao G."/>
            <person name="Zheng P."/>
            <person name="Cen K."/>
            <person name="Zhan S."/>
            <person name="Wang C."/>
        </authorList>
    </citation>
    <scope>NUCLEOTIDE SEQUENCE [LARGE SCALE GENOMIC DNA]</scope>
    <source>
        <strain evidence="2 3">RCEF 2490</strain>
    </source>
</reference>
<dbReference type="AlphaFoldDB" id="A0A167XEJ8"/>
<evidence type="ECO:0000313" key="3">
    <source>
        <dbReference type="Proteomes" id="UP000078544"/>
    </source>
</evidence>
<feature type="compositionally biased region" description="Basic and acidic residues" evidence="1">
    <location>
        <begin position="630"/>
        <end position="639"/>
    </location>
</feature>
<dbReference type="InterPro" id="IPR032675">
    <property type="entry name" value="LRR_dom_sf"/>
</dbReference>
<protein>
    <submittedName>
        <fullName evidence="2">F-box domain protein</fullName>
    </submittedName>
</protein>
<dbReference type="EMBL" id="AZGY01000023">
    <property type="protein sequence ID" value="KZZ89988.1"/>
    <property type="molecule type" value="Genomic_DNA"/>
</dbReference>
<feature type="region of interest" description="Disordered" evidence="1">
    <location>
        <begin position="489"/>
        <end position="510"/>
    </location>
</feature>
<evidence type="ECO:0000256" key="1">
    <source>
        <dbReference type="SAM" id="MobiDB-lite"/>
    </source>
</evidence>
<name>A0A167XEJ8_9HYPO</name>
<comment type="caution">
    <text evidence="2">The sequence shown here is derived from an EMBL/GenBank/DDBJ whole genome shotgun (WGS) entry which is preliminary data.</text>
</comment>
<dbReference type="OrthoDB" id="5405297at2759"/>
<feature type="region of interest" description="Disordered" evidence="1">
    <location>
        <begin position="607"/>
        <end position="639"/>
    </location>
</feature>
<evidence type="ECO:0000313" key="2">
    <source>
        <dbReference type="EMBL" id="KZZ89988.1"/>
    </source>
</evidence>
<organism evidence="2 3">
    <name type="scientific">Moelleriella libera RCEF 2490</name>
    <dbReference type="NCBI Taxonomy" id="1081109"/>
    <lineage>
        <taxon>Eukaryota</taxon>
        <taxon>Fungi</taxon>
        <taxon>Dikarya</taxon>
        <taxon>Ascomycota</taxon>
        <taxon>Pezizomycotina</taxon>
        <taxon>Sordariomycetes</taxon>
        <taxon>Hypocreomycetidae</taxon>
        <taxon>Hypocreales</taxon>
        <taxon>Clavicipitaceae</taxon>
        <taxon>Moelleriella</taxon>
    </lineage>
</organism>
<keyword evidence="3" id="KW-1185">Reference proteome</keyword>
<proteinExistence type="predicted"/>
<dbReference type="Gene3D" id="3.80.10.10">
    <property type="entry name" value="Ribonuclease Inhibitor"/>
    <property type="match status" value="1"/>
</dbReference>
<sequence length="639" mass="70419">MFKIFKRSNKDSRRDGLTSPVPDEARAVNRFGLRPGEQPPTKESAELVKQLKPEVLQRIFSFVCPHAVDESYETNEESVNGICMLCDTRDLSYCFLVNSAWRNAAIGVLYHSVRIDSVHYCGLEAVLSDRRKISRFNVNGIPEDPAVARLKLFCRTVRDDATRRGHVVQYLKTPYMLRESCFVELAQTIAVLPNLMYVDLPEGMFSDEQAYATLRLGVERRCPNLRKATYAAGSERSFANLMTGQIWPFLEVLELKRLGVDPAILRGVLVSLPRLRALKVAGSFGLSDEALFTDPNLYPLPALKELVLKDTPGLTCAGLAEYLSFHETQQALTVLTLKDTGIQASELQEVLALAPSMETLVIQSKISRAFPPEKQSKLLVHDKLRTLRYEISASAAASPYDAKGYYTYLASSIMSGGLPKLQRLYVLNEEFPDQLQGIPPVTPGLAPPLTPGLARPQTPVRTRAGSISSSIHSRGPSLCVSPPDQGFLSPTSPGRQKIPRSMEPNRFSSNNPYGQAAGGVRRSTASAHSTQTLEVFTKSDELGKWNFARVDSYTKSAARAARRPSSSYGLEADVTGHGWNRGDARRSIMVNDGTGLFLPVQAVADEKSPGGFSLGPVPLRKRAEQSQADEDGRRSWSRA</sequence>